<dbReference type="Gene3D" id="1.25.40.10">
    <property type="entry name" value="Tetratricopeptide repeat domain"/>
    <property type="match status" value="1"/>
</dbReference>
<evidence type="ECO:0000256" key="1">
    <source>
        <dbReference type="SAM" id="SignalP"/>
    </source>
</evidence>
<dbReference type="InterPro" id="IPR011990">
    <property type="entry name" value="TPR-like_helical_dom_sf"/>
</dbReference>
<dbReference type="RefSeq" id="WP_210354903.1">
    <property type="nucleotide sequence ID" value="NZ_JAEQMU010000002.1"/>
</dbReference>
<feature type="signal peptide" evidence="1">
    <location>
        <begin position="1"/>
        <end position="17"/>
    </location>
</feature>
<sequence>MKKLVLLFMLVWGSAYGQQQDPSKLEERFYAILNVEDAESFYEKLIATAPDIANNATALSQIRGQLAVDWLIKGNIEKYQFYKQTKPTFTPLQLFELSNYLEEWGDSNTNIPLIQQLSNELLVEIQKGIHNDQFSRESVLLAVNAVANARLGNLQLAKDRIKESNEKDVFGAIPYFRNSKANYLNRYAIILSADGEHQRALDTLSKAVREGNSTIALRKTLRDVYLQVNGRTKDVDTYIKLLQEEAYQKIYKEVQKDWQAAGRLVPSIPLKDMNGKEIVLSDYKGKIVVIDFWSTACKPCVAAFPAFEHIVDKYKDEPFELFVINVGEDVTTARNYMKKKGYVLDVLFDNNEAIFNALEALGTPQKFIIDTEGRIRLTGIGYAGSDDKEYLKLKAMIELTKANTESF</sequence>
<keyword evidence="1" id="KW-0732">Signal</keyword>
<proteinExistence type="predicted"/>
<evidence type="ECO:0000259" key="2">
    <source>
        <dbReference type="PROSITE" id="PS51352"/>
    </source>
</evidence>
<dbReference type="Proteomes" id="UP001597440">
    <property type="component" value="Unassembled WGS sequence"/>
</dbReference>
<dbReference type="PANTHER" id="PTHR42852:SF13">
    <property type="entry name" value="PROTEIN DIPZ"/>
    <property type="match status" value="1"/>
</dbReference>
<evidence type="ECO:0000313" key="3">
    <source>
        <dbReference type="EMBL" id="MFD2556684.1"/>
    </source>
</evidence>
<comment type="caution">
    <text evidence="3">The sequence shown here is derived from an EMBL/GenBank/DDBJ whole genome shotgun (WGS) entry which is preliminary data.</text>
</comment>
<dbReference type="PANTHER" id="PTHR42852">
    <property type="entry name" value="THIOL:DISULFIDE INTERCHANGE PROTEIN DSBE"/>
    <property type="match status" value="1"/>
</dbReference>
<dbReference type="Pfam" id="PF00578">
    <property type="entry name" value="AhpC-TSA"/>
    <property type="match status" value="1"/>
</dbReference>
<dbReference type="InterPro" id="IPR050553">
    <property type="entry name" value="Thioredoxin_ResA/DsbE_sf"/>
</dbReference>
<dbReference type="InterPro" id="IPR000866">
    <property type="entry name" value="AhpC/TSA"/>
</dbReference>
<organism evidence="3 4">
    <name type="scientific">Sphingobacterium tabacisoli</name>
    <dbReference type="NCBI Taxonomy" id="2044855"/>
    <lineage>
        <taxon>Bacteria</taxon>
        <taxon>Pseudomonadati</taxon>
        <taxon>Bacteroidota</taxon>
        <taxon>Sphingobacteriia</taxon>
        <taxon>Sphingobacteriales</taxon>
        <taxon>Sphingobacteriaceae</taxon>
        <taxon>Sphingobacterium</taxon>
    </lineage>
</organism>
<gene>
    <name evidence="3" type="ORF">ACFSQW_20015</name>
</gene>
<accession>A0ABW5L6K2</accession>
<keyword evidence="4" id="KW-1185">Reference proteome</keyword>
<dbReference type="CDD" id="cd02966">
    <property type="entry name" value="TlpA_like_family"/>
    <property type="match status" value="1"/>
</dbReference>
<protein>
    <submittedName>
        <fullName evidence="3">TlpA family protein disulfide reductase</fullName>
    </submittedName>
</protein>
<dbReference type="PROSITE" id="PS51352">
    <property type="entry name" value="THIOREDOXIN_2"/>
    <property type="match status" value="1"/>
</dbReference>
<dbReference type="SUPFAM" id="SSF52833">
    <property type="entry name" value="Thioredoxin-like"/>
    <property type="match status" value="1"/>
</dbReference>
<evidence type="ECO:0000313" key="4">
    <source>
        <dbReference type="Proteomes" id="UP001597440"/>
    </source>
</evidence>
<feature type="domain" description="Thioredoxin" evidence="2">
    <location>
        <begin position="259"/>
        <end position="401"/>
    </location>
</feature>
<name>A0ABW5L6K2_9SPHI</name>
<dbReference type="InterPro" id="IPR013766">
    <property type="entry name" value="Thioredoxin_domain"/>
</dbReference>
<dbReference type="InterPro" id="IPR036249">
    <property type="entry name" value="Thioredoxin-like_sf"/>
</dbReference>
<dbReference type="Gene3D" id="3.40.30.10">
    <property type="entry name" value="Glutaredoxin"/>
    <property type="match status" value="1"/>
</dbReference>
<dbReference type="EMBL" id="JBHULD010000025">
    <property type="protein sequence ID" value="MFD2556684.1"/>
    <property type="molecule type" value="Genomic_DNA"/>
</dbReference>
<feature type="chain" id="PRO_5045300848" evidence="1">
    <location>
        <begin position="18"/>
        <end position="407"/>
    </location>
</feature>
<reference evidence="4" key="1">
    <citation type="journal article" date="2019" name="Int. J. Syst. Evol. Microbiol.">
        <title>The Global Catalogue of Microorganisms (GCM) 10K type strain sequencing project: providing services to taxonomists for standard genome sequencing and annotation.</title>
        <authorList>
            <consortium name="The Broad Institute Genomics Platform"/>
            <consortium name="The Broad Institute Genome Sequencing Center for Infectious Disease"/>
            <person name="Wu L."/>
            <person name="Ma J."/>
        </authorList>
    </citation>
    <scope>NUCLEOTIDE SEQUENCE [LARGE SCALE GENOMIC DNA]</scope>
    <source>
        <strain evidence="4">KCTC 52298</strain>
    </source>
</reference>